<dbReference type="Gene3D" id="2.60.220.50">
    <property type="match status" value="1"/>
</dbReference>
<protein>
    <submittedName>
        <fullName evidence="13">Uncharacterized protein</fullName>
    </submittedName>
</protein>
<evidence type="ECO:0000256" key="9">
    <source>
        <dbReference type="SAM" id="SignalP"/>
    </source>
</evidence>
<dbReference type="PANTHER" id="PTHR45692">
    <property type="entry name" value="G_PROTEIN_RECEP_F2_4 DOMAIN-CONTAINING PROTEIN"/>
    <property type="match status" value="1"/>
</dbReference>
<organism evidence="13 14">
    <name type="scientific">Batillaria attramentaria</name>
    <dbReference type="NCBI Taxonomy" id="370345"/>
    <lineage>
        <taxon>Eukaryota</taxon>
        <taxon>Metazoa</taxon>
        <taxon>Spiralia</taxon>
        <taxon>Lophotrochozoa</taxon>
        <taxon>Mollusca</taxon>
        <taxon>Gastropoda</taxon>
        <taxon>Caenogastropoda</taxon>
        <taxon>Sorbeoconcha</taxon>
        <taxon>Cerithioidea</taxon>
        <taxon>Batillariidae</taxon>
        <taxon>Batillaria</taxon>
    </lineage>
</organism>
<evidence type="ECO:0000256" key="1">
    <source>
        <dbReference type="ARBA" id="ARBA00004141"/>
    </source>
</evidence>
<feature type="domain" description="GAIN-B" evidence="11">
    <location>
        <begin position="283"/>
        <end position="441"/>
    </location>
</feature>
<dbReference type="InterPro" id="IPR000203">
    <property type="entry name" value="GPS"/>
</dbReference>
<dbReference type="PROSITE" id="PS50221">
    <property type="entry name" value="GAIN_B"/>
    <property type="match status" value="1"/>
</dbReference>
<dbReference type="PROSITE" id="PS50041">
    <property type="entry name" value="C_TYPE_LECTIN_2"/>
    <property type="match status" value="1"/>
</dbReference>
<evidence type="ECO:0000256" key="7">
    <source>
        <dbReference type="SAM" id="MobiDB-lite"/>
    </source>
</evidence>
<feature type="transmembrane region" description="Helical" evidence="8">
    <location>
        <begin position="553"/>
        <end position="581"/>
    </location>
</feature>
<evidence type="ECO:0000313" key="13">
    <source>
        <dbReference type="EMBL" id="KAK7503239.1"/>
    </source>
</evidence>
<dbReference type="InterPro" id="IPR000832">
    <property type="entry name" value="GPCR_2_secretin-like"/>
</dbReference>
<comment type="subcellular location">
    <subcellularLocation>
        <location evidence="1">Membrane</location>
        <topology evidence="1">Multi-pass membrane protein</topology>
    </subcellularLocation>
</comment>
<evidence type="ECO:0000259" key="12">
    <source>
        <dbReference type="PROSITE" id="PS50261"/>
    </source>
</evidence>
<feature type="transmembrane region" description="Helical" evidence="8">
    <location>
        <begin position="477"/>
        <end position="499"/>
    </location>
</feature>
<dbReference type="PANTHER" id="PTHR45692:SF1">
    <property type="entry name" value="G-PROTEIN COUPLED RECEPTORS FAMILY 2 PROFILE 2 DOMAIN-CONTAINING PROTEIN"/>
    <property type="match status" value="1"/>
</dbReference>
<dbReference type="Proteomes" id="UP001519460">
    <property type="component" value="Unassembled WGS sequence"/>
</dbReference>
<dbReference type="GO" id="GO:0030246">
    <property type="term" value="F:carbohydrate binding"/>
    <property type="evidence" value="ECO:0007669"/>
    <property type="project" value="UniProtKB-KW"/>
</dbReference>
<dbReference type="InterPro" id="IPR057244">
    <property type="entry name" value="GAIN_B"/>
</dbReference>
<feature type="domain" description="C-type lectin" evidence="10">
    <location>
        <begin position="50"/>
        <end position="161"/>
    </location>
</feature>
<dbReference type="SMART" id="SM00034">
    <property type="entry name" value="CLECT"/>
    <property type="match status" value="1"/>
</dbReference>
<dbReference type="SUPFAM" id="SSF56436">
    <property type="entry name" value="C-type lectin-like"/>
    <property type="match status" value="1"/>
</dbReference>
<name>A0ABD0LUG0_9CAEN</name>
<evidence type="ECO:0000256" key="8">
    <source>
        <dbReference type="SAM" id="Phobius"/>
    </source>
</evidence>
<feature type="transmembrane region" description="Helical" evidence="8">
    <location>
        <begin position="511"/>
        <end position="533"/>
    </location>
</feature>
<accession>A0ABD0LUG0</accession>
<feature type="signal peptide" evidence="9">
    <location>
        <begin position="1"/>
        <end position="34"/>
    </location>
</feature>
<dbReference type="SMART" id="SM00303">
    <property type="entry name" value="GPS"/>
    <property type="match status" value="1"/>
</dbReference>
<evidence type="ECO:0000256" key="3">
    <source>
        <dbReference type="ARBA" id="ARBA00022734"/>
    </source>
</evidence>
<evidence type="ECO:0000259" key="10">
    <source>
        <dbReference type="PROSITE" id="PS50041"/>
    </source>
</evidence>
<keyword evidence="2 8" id="KW-0812">Transmembrane</keyword>
<dbReference type="GO" id="GO:0016020">
    <property type="term" value="C:membrane"/>
    <property type="evidence" value="ECO:0007669"/>
    <property type="project" value="UniProtKB-SubCell"/>
</dbReference>
<dbReference type="Pfam" id="PF00059">
    <property type="entry name" value="Lectin_C"/>
    <property type="match status" value="1"/>
</dbReference>
<dbReference type="PROSITE" id="PS50261">
    <property type="entry name" value="G_PROTEIN_RECEP_F2_4"/>
    <property type="match status" value="1"/>
</dbReference>
<proteinExistence type="predicted"/>
<sequence length="752" mass="82138">MTPAVVKVSWFLLSARGWLTVLLCCSLLLSASTAENSAGVSQCDEGWHQFEDSCYYFSNNSASWNESRKACQGMGADLVIISSEEVQNFTLQWLKARTWIGLWQEQPDTTWTWVDGSQVSYRHWMTGEPNNLTNEDCAEMIIPEGFWNDIPCSERKLSICQKAAERIVTTSVETFPATTVTGKDTEKVVFERNVRKANETLDTIQQELKHPEALKNQTVLDSVVKNVDEILKNDVDVLKEGSLAEGLLSVITDVSQHMPLTNGSQVIRTPSVVLAAMAVDTESFTGLTLTAGTLNTTSLTKGHMEVDQTDSLELPSSLLASAQNCATDRITMAVHASAKIFEALQDAADNVTAKVNSVVMAASVVNCTVKDLADPVRMTFVPKEKDWKGEGAGCAFWDEALRDWSTEGCELVVESSTTGMASCRCNHLSSFAFVMTTPSKILLNLCAALALSNLVFLVGMQEYAFNNHVACKAVSVLLHYSLLASLCWMLVEGFYMYLALVRVYRSQIPNFVLISSSVGWGAPLATVVITLAVNETENYAKLDSGICWLKGTAFYAAFMAPVGLILLLNFIAFILVVKTILGQGQQLSQAQSKTSAQRLRGATGVFILLGLTWVFGFLSIDKASLVFSYLFAIFNTLQGLFIFLFYAVLRKESRDAWRQLCCRSEDEAVSRGTTSTNDVTKGVTSANDMTKGATSTDDLTKGATSCNGSTQGLRGHTMARCCSDSSGNGQPYEVAGSEETSSYFDFSKTIPM</sequence>
<evidence type="ECO:0000256" key="2">
    <source>
        <dbReference type="ARBA" id="ARBA00022692"/>
    </source>
</evidence>
<feature type="transmembrane region" description="Helical" evidence="8">
    <location>
        <begin position="626"/>
        <end position="649"/>
    </location>
</feature>
<evidence type="ECO:0000313" key="14">
    <source>
        <dbReference type="Proteomes" id="UP001519460"/>
    </source>
</evidence>
<gene>
    <name evidence="13" type="ORF">BaRGS_00005504</name>
</gene>
<evidence type="ECO:0000259" key="11">
    <source>
        <dbReference type="PROSITE" id="PS50221"/>
    </source>
</evidence>
<dbReference type="PRINTS" id="PR00249">
    <property type="entry name" value="GPCRSECRETIN"/>
</dbReference>
<evidence type="ECO:0000256" key="6">
    <source>
        <dbReference type="ARBA" id="ARBA00023157"/>
    </source>
</evidence>
<dbReference type="Pfam" id="PF00002">
    <property type="entry name" value="7tm_2"/>
    <property type="match status" value="1"/>
</dbReference>
<dbReference type="Gene3D" id="3.10.100.10">
    <property type="entry name" value="Mannose-Binding Protein A, subunit A"/>
    <property type="match status" value="1"/>
</dbReference>
<dbReference type="CDD" id="cd03590">
    <property type="entry name" value="CLECT_DC-SIGN_like"/>
    <property type="match status" value="1"/>
</dbReference>
<dbReference type="Gene3D" id="1.20.1070.10">
    <property type="entry name" value="Rhodopsin 7-helix transmembrane proteins"/>
    <property type="match status" value="1"/>
</dbReference>
<dbReference type="InterPro" id="IPR033989">
    <property type="entry name" value="CD209-like_CTLD"/>
</dbReference>
<evidence type="ECO:0000256" key="5">
    <source>
        <dbReference type="ARBA" id="ARBA00023136"/>
    </source>
</evidence>
<feature type="region of interest" description="Disordered" evidence="7">
    <location>
        <begin position="672"/>
        <end position="698"/>
    </location>
</feature>
<dbReference type="InterPro" id="IPR016187">
    <property type="entry name" value="CTDL_fold"/>
</dbReference>
<keyword evidence="14" id="KW-1185">Reference proteome</keyword>
<comment type="caution">
    <text evidence="13">The sequence shown here is derived from an EMBL/GenBank/DDBJ whole genome shotgun (WGS) entry which is preliminary data.</text>
</comment>
<dbReference type="InterPro" id="IPR016186">
    <property type="entry name" value="C-type_lectin-like/link_sf"/>
</dbReference>
<reference evidence="13 14" key="1">
    <citation type="journal article" date="2023" name="Sci. Data">
        <title>Genome assembly of the Korean intertidal mud-creeper Batillaria attramentaria.</title>
        <authorList>
            <person name="Patra A.K."/>
            <person name="Ho P.T."/>
            <person name="Jun S."/>
            <person name="Lee S.J."/>
            <person name="Kim Y."/>
            <person name="Won Y.J."/>
        </authorList>
    </citation>
    <scope>NUCLEOTIDE SEQUENCE [LARGE SCALE GENOMIC DNA]</scope>
    <source>
        <strain evidence="13">Wonlab-2016</strain>
    </source>
</reference>
<dbReference type="CDD" id="cd15040">
    <property type="entry name" value="7tmB2_Adhesion"/>
    <property type="match status" value="1"/>
</dbReference>
<keyword evidence="6" id="KW-1015">Disulfide bond</keyword>
<dbReference type="InterPro" id="IPR018378">
    <property type="entry name" value="C-type_lectin_CS"/>
</dbReference>
<dbReference type="AlphaFoldDB" id="A0ABD0LUG0"/>
<feature type="chain" id="PRO_5044778278" evidence="9">
    <location>
        <begin position="35"/>
        <end position="752"/>
    </location>
</feature>
<dbReference type="PROSITE" id="PS00615">
    <property type="entry name" value="C_TYPE_LECTIN_1"/>
    <property type="match status" value="1"/>
</dbReference>
<keyword evidence="9" id="KW-0732">Signal</keyword>
<keyword evidence="3" id="KW-0430">Lectin</keyword>
<dbReference type="InterPro" id="IPR001304">
    <property type="entry name" value="C-type_lectin-like"/>
</dbReference>
<evidence type="ECO:0000256" key="4">
    <source>
        <dbReference type="ARBA" id="ARBA00022989"/>
    </source>
</evidence>
<feature type="domain" description="G-protein coupled receptors family 2 profile 2" evidence="12">
    <location>
        <begin position="428"/>
        <end position="650"/>
    </location>
</feature>
<feature type="transmembrane region" description="Helical" evidence="8">
    <location>
        <begin position="602"/>
        <end position="620"/>
    </location>
</feature>
<keyword evidence="5 8" id="KW-0472">Membrane</keyword>
<dbReference type="InterPro" id="IPR017981">
    <property type="entry name" value="GPCR_2-like_7TM"/>
</dbReference>
<dbReference type="SUPFAM" id="SSF81321">
    <property type="entry name" value="Family A G protein-coupled receptor-like"/>
    <property type="match status" value="1"/>
</dbReference>
<dbReference type="InterPro" id="IPR046338">
    <property type="entry name" value="GAIN_dom_sf"/>
</dbReference>
<dbReference type="EMBL" id="JACVVK020000021">
    <property type="protein sequence ID" value="KAK7503239.1"/>
    <property type="molecule type" value="Genomic_DNA"/>
</dbReference>
<keyword evidence="4 8" id="KW-1133">Transmembrane helix</keyword>